<evidence type="ECO:0000256" key="7">
    <source>
        <dbReference type="RuleBase" id="RU364038"/>
    </source>
</evidence>
<evidence type="ECO:0000259" key="9">
    <source>
        <dbReference type="Pfam" id="PF13098"/>
    </source>
</evidence>
<keyword evidence="6 7" id="KW-0676">Redox-active center</keyword>
<name>B8GTW2_THISH</name>
<dbReference type="EMBL" id="CP001339">
    <property type="protein sequence ID" value="ACL73206.1"/>
    <property type="molecule type" value="Genomic_DNA"/>
</dbReference>
<dbReference type="HOGENOM" id="CLU_083593_0_0_6"/>
<feature type="signal peptide" evidence="7">
    <location>
        <begin position="1"/>
        <end position="25"/>
    </location>
</feature>
<evidence type="ECO:0000256" key="1">
    <source>
        <dbReference type="ARBA" id="ARBA00004418"/>
    </source>
</evidence>
<keyword evidence="3 7" id="KW-0732">Signal</keyword>
<dbReference type="InterPro" id="IPR012336">
    <property type="entry name" value="Thioredoxin-like_fold"/>
</dbReference>
<comment type="function">
    <text evidence="7">Required for disulfide bond formation in some periplasmic proteins. Acts by transferring its disulfide bond to other proteins and is reduced in the process.</text>
</comment>
<evidence type="ECO:0000259" key="8">
    <source>
        <dbReference type="Pfam" id="PF10411"/>
    </source>
</evidence>
<protein>
    <recommendedName>
        <fullName evidence="7">Thiol:disulfide interchange protein</fullName>
    </recommendedName>
</protein>
<keyword evidence="5" id="KW-1015">Disulfide bond</keyword>
<evidence type="ECO:0000313" key="10">
    <source>
        <dbReference type="EMBL" id="ACL73206.1"/>
    </source>
</evidence>
<dbReference type="RefSeq" id="WP_012638684.1">
    <property type="nucleotide sequence ID" value="NC_011901.1"/>
</dbReference>
<dbReference type="InterPro" id="IPR051470">
    <property type="entry name" value="Thiol:disulfide_interchange"/>
</dbReference>
<dbReference type="Gene3D" id="3.10.450.70">
    <property type="entry name" value="Disulphide bond isomerase, DsbC/G, N-terminal"/>
    <property type="match status" value="1"/>
</dbReference>
<proteinExistence type="inferred from homology"/>
<dbReference type="InterPro" id="IPR036249">
    <property type="entry name" value="Thioredoxin-like_sf"/>
</dbReference>
<feature type="domain" description="Thioredoxin-like fold" evidence="9">
    <location>
        <begin position="112"/>
        <end position="235"/>
    </location>
</feature>
<organism evidence="10 11">
    <name type="scientific">Thioalkalivibrio sulfidiphilus (strain HL-EbGR7)</name>
    <dbReference type="NCBI Taxonomy" id="396588"/>
    <lineage>
        <taxon>Bacteria</taxon>
        <taxon>Pseudomonadati</taxon>
        <taxon>Pseudomonadota</taxon>
        <taxon>Gammaproteobacteria</taxon>
        <taxon>Chromatiales</taxon>
        <taxon>Ectothiorhodospiraceae</taxon>
        <taxon>Thioalkalivibrio</taxon>
    </lineage>
</organism>
<dbReference type="GO" id="GO:0042597">
    <property type="term" value="C:periplasmic space"/>
    <property type="evidence" value="ECO:0007669"/>
    <property type="project" value="UniProtKB-SubCell"/>
</dbReference>
<evidence type="ECO:0000256" key="5">
    <source>
        <dbReference type="ARBA" id="ARBA00023157"/>
    </source>
</evidence>
<gene>
    <name evidence="10" type="ordered locus">Tgr7_2126</name>
</gene>
<keyword evidence="11" id="KW-1185">Reference proteome</keyword>
<evidence type="ECO:0000256" key="2">
    <source>
        <dbReference type="ARBA" id="ARBA00009813"/>
    </source>
</evidence>
<dbReference type="PANTHER" id="PTHR35272:SF3">
    <property type="entry name" value="THIOL:DISULFIDE INTERCHANGE PROTEIN DSBC"/>
    <property type="match status" value="1"/>
</dbReference>
<dbReference type="STRING" id="396588.Tgr7_2126"/>
<dbReference type="KEGG" id="tgr:Tgr7_2126"/>
<evidence type="ECO:0000256" key="6">
    <source>
        <dbReference type="ARBA" id="ARBA00023284"/>
    </source>
</evidence>
<evidence type="ECO:0000313" key="11">
    <source>
        <dbReference type="Proteomes" id="UP000002383"/>
    </source>
</evidence>
<dbReference type="InterPro" id="IPR018950">
    <property type="entry name" value="DiS-bond_isomerase_DsbC/G_N"/>
</dbReference>
<feature type="domain" description="Disulphide bond isomerase DsbC/G N-terminal" evidence="8">
    <location>
        <begin position="26"/>
        <end position="87"/>
    </location>
</feature>
<dbReference type="InterPro" id="IPR009094">
    <property type="entry name" value="DiS-bond_isomerase_DsbC/G_N_sf"/>
</dbReference>
<feature type="chain" id="PRO_5010001124" description="Thiol:disulfide interchange protein" evidence="7">
    <location>
        <begin position="26"/>
        <end position="241"/>
    </location>
</feature>
<keyword evidence="4 7" id="KW-0574">Periplasm</keyword>
<dbReference type="Proteomes" id="UP000002383">
    <property type="component" value="Chromosome"/>
</dbReference>
<sequence length="241" mass="26399" precursor="true">MLKTLSKLLPAVALSLAVVSHAVLAQTAEERLKDLIPGVTADAVKESPVAGLYEVRYGTQIFYATGDGQYVLQGNLVEMATRTNLTEASRTEARKVVMEAQDESRMVVYAPKGEVKHTITVFTDADCTFCRRMHAEMEQINDLGIKVRYLLFPRTGVDSPSYRKAVGIWCADDRNHAMDEAKLGKDIPVKNCDNPVQAHMLLGEQVGVQGTPAIVLEGGQMLPGYRPANELAAILEQVARK</sequence>
<comment type="similarity">
    <text evidence="2 7">Belongs to the thioredoxin family. DsbC subfamily.</text>
</comment>
<evidence type="ECO:0000256" key="3">
    <source>
        <dbReference type="ARBA" id="ARBA00022729"/>
    </source>
</evidence>
<dbReference type="CDD" id="cd03020">
    <property type="entry name" value="DsbA_DsbC_DsbG"/>
    <property type="match status" value="1"/>
</dbReference>
<dbReference type="Pfam" id="PF13098">
    <property type="entry name" value="Thioredoxin_2"/>
    <property type="match status" value="1"/>
</dbReference>
<dbReference type="SUPFAM" id="SSF52833">
    <property type="entry name" value="Thioredoxin-like"/>
    <property type="match status" value="1"/>
</dbReference>
<dbReference type="SUPFAM" id="SSF54423">
    <property type="entry name" value="DsbC/DsbG N-terminal domain-like"/>
    <property type="match status" value="1"/>
</dbReference>
<evidence type="ECO:0000256" key="4">
    <source>
        <dbReference type="ARBA" id="ARBA00022764"/>
    </source>
</evidence>
<comment type="subcellular location">
    <subcellularLocation>
        <location evidence="1 7">Periplasm</location>
    </subcellularLocation>
</comment>
<dbReference type="Pfam" id="PF10411">
    <property type="entry name" value="DsbC_N"/>
    <property type="match status" value="1"/>
</dbReference>
<dbReference type="OrthoDB" id="12976at2"/>
<dbReference type="AlphaFoldDB" id="B8GTW2"/>
<dbReference type="InterPro" id="IPR033954">
    <property type="entry name" value="DiS-bond_Isoase_DsbC/G"/>
</dbReference>
<reference evidence="10 11" key="1">
    <citation type="journal article" date="2011" name="Stand. Genomic Sci.">
        <title>Complete genome sequence of 'Thioalkalivibrio sulfidophilus' HL-EbGr7.</title>
        <authorList>
            <person name="Muyzer G."/>
            <person name="Sorokin D.Y."/>
            <person name="Mavromatis K."/>
            <person name="Lapidus A."/>
            <person name="Clum A."/>
            <person name="Ivanova N."/>
            <person name="Pati A."/>
            <person name="d'Haeseleer P."/>
            <person name="Woyke T."/>
            <person name="Kyrpides N.C."/>
        </authorList>
    </citation>
    <scope>NUCLEOTIDE SEQUENCE [LARGE SCALE GENOMIC DNA]</scope>
    <source>
        <strain evidence="10 11">HL-EbGR7</strain>
    </source>
</reference>
<accession>B8GTW2</accession>
<dbReference type="eggNOG" id="COG1651">
    <property type="taxonomic scope" value="Bacteria"/>
</dbReference>
<dbReference type="Gene3D" id="3.40.30.10">
    <property type="entry name" value="Glutaredoxin"/>
    <property type="match status" value="1"/>
</dbReference>
<dbReference type="PANTHER" id="PTHR35272">
    <property type="entry name" value="THIOL:DISULFIDE INTERCHANGE PROTEIN DSBC-RELATED"/>
    <property type="match status" value="1"/>
</dbReference>